<evidence type="ECO:0000313" key="2">
    <source>
        <dbReference type="WBParaSite" id="nRc.2.0.1.t44594-RA"/>
    </source>
</evidence>
<name>A0A915L498_ROMCU</name>
<dbReference type="AlphaFoldDB" id="A0A915L498"/>
<accession>A0A915L498</accession>
<protein>
    <submittedName>
        <fullName evidence="2">Ribosomal protein L22</fullName>
    </submittedName>
</protein>
<keyword evidence="1" id="KW-1185">Reference proteome</keyword>
<evidence type="ECO:0000313" key="1">
    <source>
        <dbReference type="Proteomes" id="UP000887565"/>
    </source>
</evidence>
<sequence>MNAKITINVVSIKKYFFHFTVKNTITAEKEHYQNNEQFQKLKVKDLTSRAEKSIIVHDLCKYVWRRKAKRSVITKSIGVYPSPKGGTLKIIHVAKKRLNRNKGRRASLAESVLHIKAFRLDQHVD</sequence>
<organism evidence="1 2">
    <name type="scientific">Romanomermis culicivorax</name>
    <name type="common">Nematode worm</name>
    <dbReference type="NCBI Taxonomy" id="13658"/>
    <lineage>
        <taxon>Eukaryota</taxon>
        <taxon>Metazoa</taxon>
        <taxon>Ecdysozoa</taxon>
        <taxon>Nematoda</taxon>
        <taxon>Enoplea</taxon>
        <taxon>Dorylaimia</taxon>
        <taxon>Mermithida</taxon>
        <taxon>Mermithoidea</taxon>
        <taxon>Mermithidae</taxon>
        <taxon>Romanomermis</taxon>
    </lineage>
</organism>
<proteinExistence type="predicted"/>
<dbReference type="WBParaSite" id="nRc.2.0.1.t44594-RA">
    <property type="protein sequence ID" value="nRc.2.0.1.t44594-RA"/>
    <property type="gene ID" value="nRc.2.0.1.g44594"/>
</dbReference>
<dbReference type="Proteomes" id="UP000887565">
    <property type="component" value="Unplaced"/>
</dbReference>
<reference evidence="2" key="1">
    <citation type="submission" date="2022-11" db="UniProtKB">
        <authorList>
            <consortium name="WormBaseParasite"/>
        </authorList>
    </citation>
    <scope>IDENTIFICATION</scope>
</reference>